<organism evidence="1">
    <name type="scientific">marine sediment metagenome</name>
    <dbReference type="NCBI Taxonomy" id="412755"/>
    <lineage>
        <taxon>unclassified sequences</taxon>
        <taxon>metagenomes</taxon>
        <taxon>ecological metagenomes</taxon>
    </lineage>
</organism>
<gene>
    <name evidence="1" type="ORF">S01H4_29837</name>
</gene>
<comment type="caution">
    <text evidence="1">The sequence shown here is derived from an EMBL/GenBank/DDBJ whole genome shotgun (WGS) entry which is preliminary data.</text>
</comment>
<proteinExistence type="predicted"/>
<name>X1BGX2_9ZZZZ</name>
<protein>
    <submittedName>
        <fullName evidence="1">Uncharacterized protein</fullName>
    </submittedName>
</protein>
<sequence length="63" mass="7243">MAFKKAQMDVIKALENLYEEGAYLEKSKVCDAVNALHNQVFALSYEDVYKRSKALLKRCEKLS</sequence>
<dbReference type="AlphaFoldDB" id="X1BGX2"/>
<reference evidence="1" key="1">
    <citation type="journal article" date="2014" name="Front. Microbiol.">
        <title>High frequency of phylogenetically diverse reductive dehalogenase-homologous genes in deep subseafloor sedimentary metagenomes.</title>
        <authorList>
            <person name="Kawai M."/>
            <person name="Futagami T."/>
            <person name="Toyoda A."/>
            <person name="Takaki Y."/>
            <person name="Nishi S."/>
            <person name="Hori S."/>
            <person name="Arai W."/>
            <person name="Tsubouchi T."/>
            <person name="Morono Y."/>
            <person name="Uchiyama I."/>
            <person name="Ito T."/>
            <person name="Fujiyama A."/>
            <person name="Inagaki F."/>
            <person name="Takami H."/>
        </authorList>
    </citation>
    <scope>NUCLEOTIDE SEQUENCE</scope>
    <source>
        <strain evidence="1">Expedition CK06-06</strain>
    </source>
</reference>
<accession>X1BGX2</accession>
<dbReference type="EMBL" id="BART01015352">
    <property type="protein sequence ID" value="GAG83368.1"/>
    <property type="molecule type" value="Genomic_DNA"/>
</dbReference>
<evidence type="ECO:0000313" key="1">
    <source>
        <dbReference type="EMBL" id="GAG83368.1"/>
    </source>
</evidence>